<comment type="caution">
    <text evidence="1">The sequence shown here is derived from an EMBL/GenBank/DDBJ whole genome shotgun (WGS) entry which is preliminary data.</text>
</comment>
<dbReference type="InterPro" id="IPR047975">
    <property type="entry name" value="Heme_bind_FMP"/>
</dbReference>
<dbReference type="EMBL" id="JAVFKD010000012">
    <property type="protein sequence ID" value="KAK5992030.1"/>
    <property type="molecule type" value="Genomic_DNA"/>
</dbReference>
<evidence type="ECO:0000313" key="1">
    <source>
        <dbReference type="EMBL" id="KAK5992030.1"/>
    </source>
</evidence>
<keyword evidence="2" id="KW-1185">Reference proteome</keyword>
<accession>A0ABR0SJT5</accession>
<evidence type="ECO:0000313" key="2">
    <source>
        <dbReference type="Proteomes" id="UP001338125"/>
    </source>
</evidence>
<sequence>MAIPTAPNAFIQLPDEFHFGETVLLLPTQPIEHEAELEAKLEAKRTIAGAPNGEHIEDTDVVAVTSLDVLQRFNGTFGGFGFNTIFRPNSTKTPTPLPVTPDANDPTDNVLQLSLTSETMAFSKALGDVPNRGLDDQGDIILNGISYLQTIIDTTLIEKTQPVLHFEPGLWMRVPESATMPNLAASFTRMGSIPHGTTINAQCFNPAVTSKGPPVIPTASITPTTVSGNAPIPFPNQTFEKNDTHRLPQDLTPFNEAGTITPAILQDPNTVLRNANAGKNIIENTTFTVSSQPENPQLGGGTSNIGFLTGADGGVNTTSVPGRSGNANGASVSAQYWISKVRAEVHLVPGQKTVSPASLGPRDAVPKFQVDIHVQEPRTVTVEYDQIQYSQHVALNFNALSWPHVSVSTLAPVINHKLSSVIVSQ</sequence>
<protein>
    <submittedName>
        <fullName evidence="1">Uncharacterized protein</fullName>
    </submittedName>
</protein>
<gene>
    <name evidence="1" type="ORF">PT974_05426</name>
</gene>
<reference evidence="1 2" key="1">
    <citation type="submission" date="2024-01" db="EMBL/GenBank/DDBJ databases">
        <title>Complete genome of Cladobotryum mycophilum ATHUM6906.</title>
        <authorList>
            <person name="Christinaki A.C."/>
            <person name="Myridakis A.I."/>
            <person name="Kouvelis V.N."/>
        </authorList>
    </citation>
    <scope>NUCLEOTIDE SEQUENCE [LARGE SCALE GENOMIC DNA]</scope>
    <source>
        <strain evidence="1 2">ATHUM6906</strain>
    </source>
</reference>
<name>A0ABR0SJT5_9HYPO</name>
<dbReference type="NCBIfam" id="NF040572">
    <property type="entry name" value="heme_bind_FMP"/>
    <property type="match status" value="1"/>
</dbReference>
<proteinExistence type="predicted"/>
<organism evidence="1 2">
    <name type="scientific">Cladobotryum mycophilum</name>
    <dbReference type="NCBI Taxonomy" id="491253"/>
    <lineage>
        <taxon>Eukaryota</taxon>
        <taxon>Fungi</taxon>
        <taxon>Dikarya</taxon>
        <taxon>Ascomycota</taxon>
        <taxon>Pezizomycotina</taxon>
        <taxon>Sordariomycetes</taxon>
        <taxon>Hypocreomycetidae</taxon>
        <taxon>Hypocreales</taxon>
        <taxon>Hypocreaceae</taxon>
        <taxon>Cladobotryum</taxon>
    </lineage>
</organism>
<dbReference type="Proteomes" id="UP001338125">
    <property type="component" value="Unassembled WGS sequence"/>
</dbReference>